<protein>
    <recommendedName>
        <fullName evidence="4">DUF5673 domain-containing protein</fullName>
    </recommendedName>
</protein>
<evidence type="ECO:0000256" key="1">
    <source>
        <dbReference type="SAM" id="Phobius"/>
    </source>
</evidence>
<feature type="transmembrane region" description="Helical" evidence="1">
    <location>
        <begin position="40"/>
        <end position="59"/>
    </location>
</feature>
<accession>A0A1G2CXR8</accession>
<reference evidence="2 3" key="1">
    <citation type="journal article" date="2016" name="Nat. Commun.">
        <title>Thousands of microbial genomes shed light on interconnected biogeochemical processes in an aquifer system.</title>
        <authorList>
            <person name="Anantharaman K."/>
            <person name="Brown C.T."/>
            <person name="Hug L.A."/>
            <person name="Sharon I."/>
            <person name="Castelle C.J."/>
            <person name="Probst A.J."/>
            <person name="Thomas B.C."/>
            <person name="Singh A."/>
            <person name="Wilkins M.J."/>
            <person name="Karaoz U."/>
            <person name="Brodie E.L."/>
            <person name="Williams K.H."/>
            <person name="Hubbard S.S."/>
            <person name="Banfield J.F."/>
        </authorList>
    </citation>
    <scope>NUCLEOTIDE SEQUENCE [LARGE SCALE GENOMIC DNA]</scope>
</reference>
<proteinExistence type="predicted"/>
<gene>
    <name evidence="2" type="ORF">A2845_05760</name>
</gene>
<keyword evidence="1" id="KW-0812">Transmembrane</keyword>
<keyword evidence="1" id="KW-0472">Membrane</keyword>
<dbReference type="Proteomes" id="UP000177122">
    <property type="component" value="Unassembled WGS sequence"/>
</dbReference>
<dbReference type="EMBL" id="MHLI01000010">
    <property type="protein sequence ID" value="OGZ05490.1"/>
    <property type="molecule type" value="Genomic_DNA"/>
</dbReference>
<feature type="transmembrane region" description="Helical" evidence="1">
    <location>
        <begin position="17"/>
        <end position="34"/>
    </location>
</feature>
<comment type="caution">
    <text evidence="2">The sequence shown here is derived from an EMBL/GenBank/DDBJ whole genome shotgun (WGS) entry which is preliminary data.</text>
</comment>
<evidence type="ECO:0000313" key="3">
    <source>
        <dbReference type="Proteomes" id="UP000177122"/>
    </source>
</evidence>
<evidence type="ECO:0008006" key="4">
    <source>
        <dbReference type="Google" id="ProtNLM"/>
    </source>
</evidence>
<keyword evidence="1" id="KW-1133">Transmembrane helix</keyword>
<evidence type="ECO:0000313" key="2">
    <source>
        <dbReference type="EMBL" id="OGZ05490.1"/>
    </source>
</evidence>
<name>A0A1G2CXR8_9BACT</name>
<sequence length="149" mass="17494">MEWDTLEHSYHEKTNDWYLSVILIASALIIVEFFMNNFLLITLTFIGTIAFVLLAARIPEMIHIEIREMGIREGDLLYPYQSLDAYTVTTYEHETKLLLESNRRLMPLIVIPIPDDIDPDQVRVELDKHLPEKELHESFAHLLLERLGF</sequence>
<dbReference type="AlphaFoldDB" id="A0A1G2CXR8"/>
<organism evidence="2 3">
    <name type="scientific">Candidatus Lloydbacteria bacterium RIFCSPHIGHO2_01_FULL_49_22</name>
    <dbReference type="NCBI Taxonomy" id="1798658"/>
    <lineage>
        <taxon>Bacteria</taxon>
        <taxon>Candidatus Lloydiibacteriota</taxon>
    </lineage>
</organism>